<keyword evidence="3" id="KW-1185">Reference proteome</keyword>
<feature type="domain" description="ABM" evidence="1">
    <location>
        <begin position="2"/>
        <end position="91"/>
    </location>
</feature>
<gene>
    <name evidence="2" type="ORF">Dac01nite_07330</name>
</gene>
<dbReference type="InterPro" id="IPR007138">
    <property type="entry name" value="ABM_dom"/>
</dbReference>
<sequence length="98" mass="11105">MIVESVVLPVMPGREADFEQAFAQAAPLIERQPGYGGHTLRRGIEHPSTYLLTVHWENVAAHEDGFRASSDYQQWKRLLHGFYEPFPTVLHYGAEVSP</sequence>
<dbReference type="RefSeq" id="WP_203653438.1">
    <property type="nucleotide sequence ID" value="NZ_BONR01000001.1"/>
</dbReference>
<dbReference type="InterPro" id="IPR011008">
    <property type="entry name" value="Dimeric_a/b-barrel"/>
</dbReference>
<protein>
    <submittedName>
        <fullName evidence="2">Antibiotic biosynthesis monooxygenase</fullName>
    </submittedName>
</protein>
<dbReference type="Pfam" id="PF03992">
    <property type="entry name" value="ABM"/>
    <property type="match status" value="1"/>
</dbReference>
<evidence type="ECO:0000259" key="1">
    <source>
        <dbReference type="PROSITE" id="PS51725"/>
    </source>
</evidence>
<dbReference type="SUPFAM" id="SSF54909">
    <property type="entry name" value="Dimeric alpha+beta barrel"/>
    <property type="match status" value="1"/>
</dbReference>
<reference evidence="2" key="1">
    <citation type="submission" date="2021-01" db="EMBL/GenBank/DDBJ databases">
        <title>Whole genome shotgun sequence of Demequina activiva NBRC 110675.</title>
        <authorList>
            <person name="Komaki H."/>
            <person name="Tamura T."/>
        </authorList>
    </citation>
    <scope>NUCLEOTIDE SEQUENCE</scope>
    <source>
        <strain evidence="2">NBRC 110675</strain>
    </source>
</reference>
<accession>A0A919UJ37</accession>
<keyword evidence="2" id="KW-0560">Oxidoreductase</keyword>
<dbReference type="PROSITE" id="PS51725">
    <property type="entry name" value="ABM"/>
    <property type="match status" value="1"/>
</dbReference>
<keyword evidence="2" id="KW-0503">Monooxygenase</keyword>
<dbReference type="EMBL" id="BONR01000001">
    <property type="protein sequence ID" value="GIG53981.1"/>
    <property type="molecule type" value="Genomic_DNA"/>
</dbReference>
<proteinExistence type="predicted"/>
<name>A0A919UJ37_9MICO</name>
<evidence type="ECO:0000313" key="2">
    <source>
        <dbReference type="EMBL" id="GIG53981.1"/>
    </source>
</evidence>
<comment type="caution">
    <text evidence="2">The sequence shown here is derived from an EMBL/GenBank/DDBJ whole genome shotgun (WGS) entry which is preliminary data.</text>
</comment>
<organism evidence="2 3">
    <name type="scientific">Demequina activiva</name>
    <dbReference type="NCBI Taxonomy" id="1582364"/>
    <lineage>
        <taxon>Bacteria</taxon>
        <taxon>Bacillati</taxon>
        <taxon>Actinomycetota</taxon>
        <taxon>Actinomycetes</taxon>
        <taxon>Micrococcales</taxon>
        <taxon>Demequinaceae</taxon>
        <taxon>Demequina</taxon>
    </lineage>
</organism>
<dbReference type="Proteomes" id="UP000652354">
    <property type="component" value="Unassembled WGS sequence"/>
</dbReference>
<evidence type="ECO:0000313" key="3">
    <source>
        <dbReference type="Proteomes" id="UP000652354"/>
    </source>
</evidence>
<dbReference type="Gene3D" id="3.30.70.100">
    <property type="match status" value="1"/>
</dbReference>
<dbReference type="GO" id="GO:0004497">
    <property type="term" value="F:monooxygenase activity"/>
    <property type="evidence" value="ECO:0007669"/>
    <property type="project" value="UniProtKB-KW"/>
</dbReference>
<dbReference type="AlphaFoldDB" id="A0A919UJ37"/>